<comment type="caution">
    <text evidence="2">The sequence shown here is derived from an EMBL/GenBank/DDBJ whole genome shotgun (WGS) entry which is preliminary data.</text>
</comment>
<protein>
    <submittedName>
        <fullName evidence="2">Uncharacterized protein</fullName>
    </submittedName>
</protein>
<gene>
    <name evidence="2" type="ORF">PSON_ATCC_30995.1.T0030407</name>
</gene>
<proteinExistence type="predicted"/>
<name>A0A8S1K8K2_9CILI</name>
<organism evidence="2 3">
    <name type="scientific">Paramecium sonneborni</name>
    <dbReference type="NCBI Taxonomy" id="65129"/>
    <lineage>
        <taxon>Eukaryota</taxon>
        <taxon>Sar</taxon>
        <taxon>Alveolata</taxon>
        <taxon>Ciliophora</taxon>
        <taxon>Intramacronucleata</taxon>
        <taxon>Oligohymenophorea</taxon>
        <taxon>Peniculida</taxon>
        <taxon>Parameciidae</taxon>
        <taxon>Paramecium</taxon>
    </lineage>
</organism>
<evidence type="ECO:0000313" key="3">
    <source>
        <dbReference type="Proteomes" id="UP000692954"/>
    </source>
</evidence>
<evidence type="ECO:0000313" key="2">
    <source>
        <dbReference type="EMBL" id="CAD8048763.1"/>
    </source>
</evidence>
<dbReference type="AlphaFoldDB" id="A0A8S1K8K2"/>
<feature type="region of interest" description="Disordered" evidence="1">
    <location>
        <begin position="1"/>
        <end position="21"/>
    </location>
</feature>
<sequence>MSKKDKRLLFEDEISSTQTSDGEDYIPKRIISKSNTRRIHKIPIEQQQQLFRQVFQEGKQIKEVAKALNLNYSSAKSLIHYYKNNKRSAPSEIIDVLNGKKSLVCQISNKIDKKYNNLKIEVRQNNQILHSYNYYEQKTTDK</sequence>
<dbReference type="OrthoDB" id="299943at2759"/>
<reference evidence="2" key="1">
    <citation type="submission" date="2021-01" db="EMBL/GenBank/DDBJ databases">
        <authorList>
            <consortium name="Genoscope - CEA"/>
            <person name="William W."/>
        </authorList>
    </citation>
    <scope>NUCLEOTIDE SEQUENCE</scope>
</reference>
<dbReference type="EMBL" id="CAJJDN010000003">
    <property type="protein sequence ID" value="CAD8048763.1"/>
    <property type="molecule type" value="Genomic_DNA"/>
</dbReference>
<dbReference type="Proteomes" id="UP000692954">
    <property type="component" value="Unassembled WGS sequence"/>
</dbReference>
<accession>A0A8S1K8K2</accession>
<keyword evidence="3" id="KW-1185">Reference proteome</keyword>
<evidence type="ECO:0000256" key="1">
    <source>
        <dbReference type="SAM" id="MobiDB-lite"/>
    </source>
</evidence>